<name>A0A1H4NJB7_9ACTN</name>
<dbReference type="EMBL" id="FNRT01000002">
    <property type="protein sequence ID" value="SEB95296.1"/>
    <property type="molecule type" value="Genomic_DNA"/>
</dbReference>
<sequence>MSAEEAPPPLDVPAEVAEAMGAFLLGEAPGLTQHEVAERAGVPIEVATTLWHQLGFPHHSDDDRAFAASDVEALRLASDLVQMGILPPDQQAALVRTWGRSYARLAEWQASLLAGLAAEAGDPAAHLTELASDVLPRVEALQTYVWRRHLASAAQHLLEDSTALTSAESELSVCFIDIVGYTAQSRRLDGAELVAWVDGFEQDTTTLVVDHGGQVIKTIGDEVLFTVADPAAAVEIALALTTRGDDEDDPFPAVRAGIAHGAVVRRLGDVFGSTVNAASRLTSAARPGSVLVDAGVHAALTAAGDEAHEDAPEEDPEARWRWRRLRRISAKGFRNLEAWRVRAREM</sequence>
<reference evidence="4" key="1">
    <citation type="submission" date="2016-10" db="EMBL/GenBank/DDBJ databases">
        <authorList>
            <person name="Varghese N."/>
            <person name="Submissions S."/>
        </authorList>
    </citation>
    <scope>NUCLEOTIDE SEQUENCE [LARGE SCALE GENOMIC DNA]</scope>
    <source>
        <strain evidence="4">DSM 22017</strain>
    </source>
</reference>
<dbReference type="PANTHER" id="PTHR43081:SF1">
    <property type="entry name" value="ADENYLATE CYCLASE, TERMINAL-DIFFERENTIATION SPECIFIC"/>
    <property type="match status" value="1"/>
</dbReference>
<dbReference type="PROSITE" id="PS50125">
    <property type="entry name" value="GUANYLATE_CYCLASE_2"/>
    <property type="match status" value="1"/>
</dbReference>
<dbReference type="Pfam" id="PF00211">
    <property type="entry name" value="Guanylate_cyc"/>
    <property type="match status" value="1"/>
</dbReference>
<evidence type="ECO:0000313" key="3">
    <source>
        <dbReference type="EMBL" id="SEB95296.1"/>
    </source>
</evidence>
<dbReference type="GO" id="GO:0004016">
    <property type="term" value="F:adenylate cyclase activity"/>
    <property type="evidence" value="ECO:0007669"/>
    <property type="project" value="UniProtKB-ARBA"/>
</dbReference>
<dbReference type="AlphaFoldDB" id="A0A1H4NJB7"/>
<dbReference type="CDD" id="cd07302">
    <property type="entry name" value="CHD"/>
    <property type="match status" value="1"/>
</dbReference>
<dbReference type="GO" id="GO:0035556">
    <property type="term" value="P:intracellular signal transduction"/>
    <property type="evidence" value="ECO:0007669"/>
    <property type="project" value="InterPro"/>
</dbReference>
<proteinExistence type="inferred from homology"/>
<protein>
    <submittedName>
        <fullName evidence="3">Adenylate cyclase</fullName>
    </submittedName>
</protein>
<gene>
    <name evidence="3" type="ORF">SAMN04489844_1390</name>
</gene>
<dbReference type="GO" id="GO:0009190">
    <property type="term" value="P:cyclic nucleotide biosynthetic process"/>
    <property type="evidence" value="ECO:0007669"/>
    <property type="project" value="InterPro"/>
</dbReference>
<feature type="domain" description="Guanylate cyclase" evidence="2">
    <location>
        <begin position="172"/>
        <end position="282"/>
    </location>
</feature>
<evidence type="ECO:0000259" key="2">
    <source>
        <dbReference type="PROSITE" id="PS50125"/>
    </source>
</evidence>
<dbReference type="PANTHER" id="PTHR43081">
    <property type="entry name" value="ADENYLATE CYCLASE, TERMINAL-DIFFERENTIATION SPECIFIC-RELATED"/>
    <property type="match status" value="1"/>
</dbReference>
<dbReference type="InterPro" id="IPR029787">
    <property type="entry name" value="Nucleotide_cyclase"/>
</dbReference>
<dbReference type="Gene3D" id="3.30.70.1230">
    <property type="entry name" value="Nucleotide cyclase"/>
    <property type="match status" value="1"/>
</dbReference>
<comment type="similarity">
    <text evidence="1">Belongs to the adenylyl cyclase class-3 family.</text>
</comment>
<dbReference type="InterPro" id="IPR050697">
    <property type="entry name" value="Adenylyl/Guanylyl_Cyclase_3/4"/>
</dbReference>
<dbReference type="RefSeq" id="WP_245734576.1">
    <property type="nucleotide sequence ID" value="NZ_FNRT01000002.1"/>
</dbReference>
<evidence type="ECO:0000313" key="4">
    <source>
        <dbReference type="Proteomes" id="UP000198742"/>
    </source>
</evidence>
<dbReference type="SMART" id="SM00044">
    <property type="entry name" value="CYCc"/>
    <property type="match status" value="1"/>
</dbReference>
<organism evidence="3 4">
    <name type="scientific">Nocardioides exalbidus</name>
    <dbReference type="NCBI Taxonomy" id="402596"/>
    <lineage>
        <taxon>Bacteria</taxon>
        <taxon>Bacillati</taxon>
        <taxon>Actinomycetota</taxon>
        <taxon>Actinomycetes</taxon>
        <taxon>Propionibacteriales</taxon>
        <taxon>Nocardioidaceae</taxon>
        <taxon>Nocardioides</taxon>
    </lineage>
</organism>
<evidence type="ECO:0000256" key="1">
    <source>
        <dbReference type="ARBA" id="ARBA00005381"/>
    </source>
</evidence>
<dbReference type="InterPro" id="IPR001054">
    <property type="entry name" value="A/G_cyclase"/>
</dbReference>
<dbReference type="Proteomes" id="UP000198742">
    <property type="component" value="Unassembled WGS sequence"/>
</dbReference>
<dbReference type="STRING" id="402596.SAMN04489844_1390"/>
<accession>A0A1H4NJB7</accession>
<dbReference type="SUPFAM" id="SSF55073">
    <property type="entry name" value="Nucleotide cyclase"/>
    <property type="match status" value="1"/>
</dbReference>
<keyword evidence="4" id="KW-1185">Reference proteome</keyword>